<evidence type="ECO:0000313" key="13">
    <source>
        <dbReference type="EMBL" id="TMP87634.1"/>
    </source>
</evidence>
<dbReference type="Pfam" id="PF12019">
    <property type="entry name" value="GspH"/>
    <property type="match status" value="1"/>
</dbReference>
<keyword evidence="8 11" id="KW-0472">Membrane</keyword>
<dbReference type="InterPro" id="IPR045584">
    <property type="entry name" value="Pilin-like"/>
</dbReference>
<sequence>MKLMTLFYSLPLSNFQKGTTLLELMTVVGIVSIISALALTSLGTIIANNRRDNTLHELKTTLNYARIYAIKSNRYVTLCPYNGFKCASHWDGDIAVFIDKSNIGDIDNEDTLLRVLEGHNDGRLSYQRHSLTFQPDGMVYVLGSGSFKYCHEQEEIQDKRITVSQIGRTRLRDYNKC</sequence>
<feature type="transmembrane region" description="Helical" evidence="11">
    <location>
        <begin position="20"/>
        <end position="47"/>
    </location>
</feature>
<dbReference type="SUPFAM" id="SSF54523">
    <property type="entry name" value="Pili subunits"/>
    <property type="match status" value="1"/>
</dbReference>
<evidence type="ECO:0000256" key="2">
    <source>
        <dbReference type="ARBA" id="ARBA00021549"/>
    </source>
</evidence>
<proteinExistence type="inferred from homology"/>
<evidence type="ECO:0000256" key="10">
    <source>
        <dbReference type="ARBA" id="ARBA00030775"/>
    </source>
</evidence>
<dbReference type="Gene3D" id="3.55.40.10">
    <property type="entry name" value="minor pseudopilin epsh domain"/>
    <property type="match status" value="1"/>
</dbReference>
<reference evidence="14" key="2">
    <citation type="submission" date="2019-06" db="EMBL/GenBank/DDBJ databases">
        <title>Co-occurence of chitin degradation, pigmentation and bioactivity in marine Pseudoalteromonas.</title>
        <authorList>
            <person name="Sonnenschein E.C."/>
            <person name="Bech P.K."/>
        </authorList>
    </citation>
    <scope>NUCLEOTIDE SEQUENCE [LARGE SCALE GENOMIC DNA]</scope>
    <source>
        <strain evidence="14">S2897</strain>
    </source>
</reference>
<dbReference type="GO" id="GO:0015627">
    <property type="term" value="C:type II protein secretion system complex"/>
    <property type="evidence" value="ECO:0007669"/>
    <property type="project" value="InterPro"/>
</dbReference>
<dbReference type="GO" id="GO:0005886">
    <property type="term" value="C:plasma membrane"/>
    <property type="evidence" value="ECO:0007669"/>
    <property type="project" value="UniProtKB-SubCell"/>
</dbReference>
<evidence type="ECO:0000256" key="5">
    <source>
        <dbReference type="ARBA" id="ARBA00022519"/>
    </source>
</evidence>
<comment type="similarity">
    <text evidence="9">Belongs to the GSP H family.</text>
</comment>
<accession>A0A5S3Z5V8</accession>
<evidence type="ECO:0000256" key="4">
    <source>
        <dbReference type="ARBA" id="ARBA00022481"/>
    </source>
</evidence>
<comment type="subcellular location">
    <subcellularLocation>
        <location evidence="1">Cell inner membrane</location>
        <topology evidence="1">Single-pass membrane protein</topology>
    </subcellularLocation>
</comment>
<keyword evidence="4" id="KW-0488">Methylation</keyword>
<dbReference type="GO" id="GO:0015628">
    <property type="term" value="P:protein secretion by the type II secretion system"/>
    <property type="evidence" value="ECO:0007669"/>
    <property type="project" value="InterPro"/>
</dbReference>
<dbReference type="NCBIfam" id="TIGR02532">
    <property type="entry name" value="IV_pilin_GFxxxE"/>
    <property type="match status" value="1"/>
</dbReference>
<dbReference type="InterPro" id="IPR012902">
    <property type="entry name" value="N_methyl_site"/>
</dbReference>
<evidence type="ECO:0000256" key="7">
    <source>
        <dbReference type="ARBA" id="ARBA00022989"/>
    </source>
</evidence>
<reference evidence="13 14" key="1">
    <citation type="submission" date="2017-12" db="EMBL/GenBank/DDBJ databases">
        <authorList>
            <person name="Paulsen S."/>
            <person name="Gram L.K."/>
        </authorList>
    </citation>
    <scope>NUCLEOTIDE SEQUENCE [LARGE SCALE GENOMIC DNA]</scope>
    <source>
        <strain evidence="13 14">S2897</strain>
    </source>
</reference>
<gene>
    <name evidence="13" type="ORF">CWC05_07190</name>
</gene>
<dbReference type="InterPro" id="IPR022346">
    <property type="entry name" value="T2SS_GspH"/>
</dbReference>
<evidence type="ECO:0000259" key="12">
    <source>
        <dbReference type="Pfam" id="PF12019"/>
    </source>
</evidence>
<evidence type="ECO:0000256" key="11">
    <source>
        <dbReference type="SAM" id="Phobius"/>
    </source>
</evidence>
<dbReference type="Proteomes" id="UP000305874">
    <property type="component" value="Unassembled WGS sequence"/>
</dbReference>
<name>A0A5S3Z5V8_9GAMM</name>
<keyword evidence="5" id="KW-0997">Cell inner membrane</keyword>
<evidence type="ECO:0000256" key="6">
    <source>
        <dbReference type="ARBA" id="ARBA00022692"/>
    </source>
</evidence>
<keyword evidence="7 11" id="KW-1133">Transmembrane helix</keyword>
<dbReference type="EMBL" id="PNCG01000005">
    <property type="protein sequence ID" value="TMP87634.1"/>
    <property type="molecule type" value="Genomic_DNA"/>
</dbReference>
<keyword evidence="3" id="KW-1003">Cell membrane</keyword>
<keyword evidence="6 11" id="KW-0812">Transmembrane</keyword>
<organism evidence="13 14">
    <name type="scientific">Pseudoalteromonas ruthenica</name>
    <dbReference type="NCBI Taxonomy" id="151081"/>
    <lineage>
        <taxon>Bacteria</taxon>
        <taxon>Pseudomonadati</taxon>
        <taxon>Pseudomonadota</taxon>
        <taxon>Gammaproteobacteria</taxon>
        <taxon>Alteromonadales</taxon>
        <taxon>Pseudoalteromonadaceae</taxon>
        <taxon>Pseudoalteromonas</taxon>
    </lineage>
</organism>
<evidence type="ECO:0000256" key="8">
    <source>
        <dbReference type="ARBA" id="ARBA00023136"/>
    </source>
</evidence>
<feature type="domain" description="General secretion pathway GspH" evidence="12">
    <location>
        <begin position="56"/>
        <end position="167"/>
    </location>
</feature>
<protein>
    <recommendedName>
        <fullName evidence="2">Type II secretion system protein H</fullName>
    </recommendedName>
    <alternativeName>
        <fullName evidence="10">General secretion pathway protein H</fullName>
    </alternativeName>
</protein>
<dbReference type="AlphaFoldDB" id="A0A5S3Z5V8"/>
<evidence type="ECO:0000256" key="9">
    <source>
        <dbReference type="ARBA" id="ARBA00025772"/>
    </source>
</evidence>
<evidence type="ECO:0000256" key="3">
    <source>
        <dbReference type="ARBA" id="ARBA00022475"/>
    </source>
</evidence>
<comment type="caution">
    <text evidence="13">The sequence shown here is derived from an EMBL/GenBank/DDBJ whole genome shotgun (WGS) entry which is preliminary data.</text>
</comment>
<evidence type="ECO:0000313" key="14">
    <source>
        <dbReference type="Proteomes" id="UP000305874"/>
    </source>
</evidence>
<evidence type="ECO:0000256" key="1">
    <source>
        <dbReference type="ARBA" id="ARBA00004377"/>
    </source>
</evidence>